<keyword evidence="7" id="KW-0808">Transferase</keyword>
<dbReference type="PROSITE" id="PS50075">
    <property type="entry name" value="CARRIER"/>
    <property type="match status" value="4"/>
</dbReference>
<dbReference type="CDD" id="cd05930">
    <property type="entry name" value="A_NRPS"/>
    <property type="match status" value="2"/>
</dbReference>
<evidence type="ECO:0000256" key="5">
    <source>
        <dbReference type="ARBA" id="ARBA00022553"/>
    </source>
</evidence>
<dbReference type="InterPro" id="IPR001242">
    <property type="entry name" value="Condensation_dom"/>
</dbReference>
<dbReference type="SUPFAM" id="SSF53901">
    <property type="entry name" value="Thiolase-like"/>
    <property type="match status" value="1"/>
</dbReference>
<feature type="domain" description="Ketosynthase family 3 (KS3)" evidence="13">
    <location>
        <begin position="4110"/>
        <end position="4535"/>
    </location>
</feature>
<dbReference type="InterPro" id="IPR042099">
    <property type="entry name" value="ANL_N_sf"/>
</dbReference>
<dbReference type="Pfam" id="PF00668">
    <property type="entry name" value="Condensation"/>
    <property type="match status" value="5"/>
</dbReference>
<dbReference type="InterPro" id="IPR018201">
    <property type="entry name" value="Ketoacyl_synth_AS"/>
</dbReference>
<dbReference type="SUPFAM" id="SSF52777">
    <property type="entry name" value="CoA-dependent acyltransferases"/>
    <property type="match status" value="10"/>
</dbReference>
<dbReference type="InterPro" id="IPR016039">
    <property type="entry name" value="Thiolase-like"/>
</dbReference>
<dbReference type="SUPFAM" id="SSF55048">
    <property type="entry name" value="Probable ACP-binding domain of malonyl-CoA ACP transacylase"/>
    <property type="match status" value="1"/>
</dbReference>
<evidence type="ECO:0000256" key="10">
    <source>
        <dbReference type="ARBA" id="ARBA00023268"/>
    </source>
</evidence>
<protein>
    <submittedName>
        <fullName evidence="14">Linear gramicidin synthase subunit D</fullName>
    </submittedName>
</protein>
<dbReference type="InterPro" id="IPR045851">
    <property type="entry name" value="AMP-bd_C_sf"/>
</dbReference>
<dbReference type="GO" id="GO:0031177">
    <property type="term" value="F:phosphopantetheine binding"/>
    <property type="evidence" value="ECO:0007669"/>
    <property type="project" value="InterPro"/>
</dbReference>
<dbReference type="Pfam" id="PF00698">
    <property type="entry name" value="Acyl_transf_1"/>
    <property type="match status" value="1"/>
</dbReference>
<evidence type="ECO:0000256" key="1">
    <source>
        <dbReference type="ARBA" id="ARBA00001957"/>
    </source>
</evidence>
<evidence type="ECO:0000256" key="3">
    <source>
        <dbReference type="ARBA" id="ARBA00005194"/>
    </source>
</evidence>
<evidence type="ECO:0000256" key="11">
    <source>
        <dbReference type="ARBA" id="ARBA00029443"/>
    </source>
</evidence>
<dbReference type="InterPro" id="IPR001031">
    <property type="entry name" value="Thioesterase"/>
</dbReference>
<dbReference type="InterPro" id="IPR014043">
    <property type="entry name" value="Acyl_transferase_dom"/>
</dbReference>
<dbReference type="InterPro" id="IPR020845">
    <property type="entry name" value="AMP-binding_CS"/>
</dbReference>
<dbReference type="InterPro" id="IPR036736">
    <property type="entry name" value="ACP-like_sf"/>
</dbReference>
<comment type="pathway">
    <text evidence="3">Lipid metabolism; fatty acid biosynthesis.</text>
</comment>
<dbReference type="SMART" id="SM00823">
    <property type="entry name" value="PKS_PP"/>
    <property type="match status" value="4"/>
</dbReference>
<dbReference type="FunFam" id="3.40.50.980:FF:000002">
    <property type="entry name" value="Enterobactin synthetase component F"/>
    <property type="match status" value="1"/>
</dbReference>
<dbReference type="UniPathway" id="UPA00094"/>
<evidence type="ECO:0000259" key="13">
    <source>
        <dbReference type="PROSITE" id="PS52004"/>
    </source>
</evidence>
<dbReference type="Gene3D" id="3.30.300.30">
    <property type="match status" value="3"/>
</dbReference>
<dbReference type="GO" id="GO:0004315">
    <property type="term" value="F:3-oxoacyl-[acyl-carrier-protein] synthase activity"/>
    <property type="evidence" value="ECO:0007669"/>
    <property type="project" value="InterPro"/>
</dbReference>
<feature type="domain" description="Carrier" evidence="12">
    <location>
        <begin position="1037"/>
        <end position="1114"/>
    </location>
</feature>
<name>A0A1C3HFJ9_SERMA</name>
<dbReference type="Gene3D" id="3.40.50.980">
    <property type="match status" value="2"/>
</dbReference>
<evidence type="ECO:0000256" key="9">
    <source>
        <dbReference type="ARBA" id="ARBA00023098"/>
    </source>
</evidence>
<keyword evidence="5" id="KW-0597">Phosphoprotein</keyword>
<dbReference type="Gene3D" id="3.40.366.10">
    <property type="entry name" value="Malonyl-Coenzyme A Acyl Carrier Protein, domain 2"/>
    <property type="match status" value="1"/>
</dbReference>
<dbReference type="FunFam" id="3.40.50.12780:FF:000012">
    <property type="entry name" value="Non-ribosomal peptide synthetase"/>
    <property type="match status" value="1"/>
</dbReference>
<dbReference type="CDD" id="cd00833">
    <property type="entry name" value="PKS"/>
    <property type="match status" value="1"/>
</dbReference>
<dbReference type="InterPro" id="IPR029058">
    <property type="entry name" value="AB_hydrolase_fold"/>
</dbReference>
<evidence type="ECO:0000256" key="6">
    <source>
        <dbReference type="ARBA" id="ARBA00022598"/>
    </source>
</evidence>
<dbReference type="Gene3D" id="1.10.1200.10">
    <property type="entry name" value="ACP-like"/>
    <property type="match status" value="4"/>
</dbReference>
<dbReference type="GO" id="GO:0005737">
    <property type="term" value="C:cytoplasm"/>
    <property type="evidence" value="ECO:0007669"/>
    <property type="project" value="TreeGrafter"/>
</dbReference>
<dbReference type="Gene3D" id="3.40.50.1820">
    <property type="entry name" value="alpha/beta hydrolase"/>
    <property type="match status" value="1"/>
</dbReference>
<keyword evidence="4" id="KW-0596">Phosphopantetheine</keyword>
<evidence type="ECO:0000256" key="2">
    <source>
        <dbReference type="ARBA" id="ARBA00004924"/>
    </source>
</evidence>
<dbReference type="SUPFAM" id="SSF47336">
    <property type="entry name" value="ACP-like"/>
    <property type="match status" value="4"/>
</dbReference>
<dbReference type="PROSITE" id="PS00012">
    <property type="entry name" value="PHOSPHOPANTETHEINE"/>
    <property type="match status" value="3"/>
</dbReference>
<dbReference type="Gene3D" id="3.30.70.3290">
    <property type="match status" value="1"/>
</dbReference>
<dbReference type="InterPro" id="IPR001227">
    <property type="entry name" value="Ac_transferase_dom_sf"/>
</dbReference>
<dbReference type="InterPro" id="IPR057737">
    <property type="entry name" value="Condensation_MtbB-like"/>
</dbReference>
<dbReference type="Gene3D" id="1.10.10.1830">
    <property type="entry name" value="Non-ribosomal peptide synthase, adenylation domain"/>
    <property type="match status" value="1"/>
</dbReference>
<dbReference type="Gene3D" id="2.30.38.10">
    <property type="entry name" value="Luciferase, Domain 3"/>
    <property type="match status" value="1"/>
</dbReference>
<dbReference type="NCBIfam" id="TIGR01733">
    <property type="entry name" value="AA-adenyl-dom"/>
    <property type="match status" value="3"/>
</dbReference>
<dbReference type="SMART" id="SM00825">
    <property type="entry name" value="PKS_KS"/>
    <property type="match status" value="1"/>
</dbReference>
<evidence type="ECO:0000256" key="8">
    <source>
        <dbReference type="ARBA" id="ARBA00022832"/>
    </source>
</evidence>
<dbReference type="SMART" id="SM00827">
    <property type="entry name" value="PKS_AT"/>
    <property type="match status" value="1"/>
</dbReference>
<dbReference type="InterPro" id="IPR014030">
    <property type="entry name" value="Ketoacyl_synth_N"/>
</dbReference>
<keyword evidence="10" id="KW-0511">Multifunctional enzyme</keyword>
<feature type="domain" description="Carrier" evidence="12">
    <location>
        <begin position="2540"/>
        <end position="2617"/>
    </location>
</feature>
<proteinExistence type="inferred from homology"/>
<dbReference type="InterPro" id="IPR016035">
    <property type="entry name" value="Acyl_Trfase/lysoPLipase"/>
</dbReference>
<keyword evidence="9" id="KW-0443">Lipid metabolism</keyword>
<dbReference type="FunFam" id="3.30.300.30:FF:000010">
    <property type="entry name" value="Enterobactin synthetase component F"/>
    <property type="match status" value="1"/>
</dbReference>
<gene>
    <name evidence="14" type="primary">lgrD_3</name>
    <name evidence="14" type="ORF">PWN146_02512</name>
</gene>
<dbReference type="PROSITE" id="PS00455">
    <property type="entry name" value="AMP_BINDING"/>
    <property type="match status" value="3"/>
</dbReference>
<comment type="similarity">
    <text evidence="11">In the C-terminal section; belongs to the NRP synthetase family.</text>
</comment>
<evidence type="ECO:0000256" key="7">
    <source>
        <dbReference type="ARBA" id="ARBA00022679"/>
    </source>
</evidence>
<dbReference type="InterPro" id="IPR023213">
    <property type="entry name" value="CAT-like_dom_sf"/>
</dbReference>
<dbReference type="GO" id="GO:0044550">
    <property type="term" value="P:secondary metabolite biosynthetic process"/>
    <property type="evidence" value="ECO:0007669"/>
    <property type="project" value="UniProtKB-ARBA"/>
</dbReference>
<dbReference type="PROSITE" id="PS52004">
    <property type="entry name" value="KS3_2"/>
    <property type="match status" value="1"/>
</dbReference>
<evidence type="ECO:0000259" key="12">
    <source>
        <dbReference type="PROSITE" id="PS50075"/>
    </source>
</evidence>
<dbReference type="Gene3D" id="3.40.50.12780">
    <property type="entry name" value="N-terminal domain of ligase-like"/>
    <property type="match status" value="2"/>
</dbReference>
<dbReference type="InterPro" id="IPR014031">
    <property type="entry name" value="Ketoacyl_synth_C"/>
</dbReference>
<dbReference type="SUPFAM" id="SSF52151">
    <property type="entry name" value="FabD/lysophospholipase-like"/>
    <property type="match status" value="1"/>
</dbReference>
<dbReference type="GO" id="GO:0043041">
    <property type="term" value="P:amino acid activation for nonribosomal peptide biosynthetic process"/>
    <property type="evidence" value="ECO:0007669"/>
    <property type="project" value="TreeGrafter"/>
</dbReference>
<dbReference type="Pfam" id="PF00501">
    <property type="entry name" value="AMP-binding"/>
    <property type="match status" value="3"/>
</dbReference>
<accession>A0A1C3HFJ9</accession>
<dbReference type="InterPro" id="IPR010071">
    <property type="entry name" value="AA_adenyl_dom"/>
</dbReference>
<dbReference type="InterPro" id="IPR025110">
    <property type="entry name" value="AMP-bd_C"/>
</dbReference>
<dbReference type="Gene3D" id="3.40.47.10">
    <property type="match status" value="1"/>
</dbReference>
<dbReference type="PANTHER" id="PTHR45527">
    <property type="entry name" value="NONRIBOSOMAL PEPTIDE SYNTHETASE"/>
    <property type="match status" value="1"/>
</dbReference>
<feature type="domain" description="Carrier" evidence="12">
    <location>
        <begin position="4999"/>
        <end position="5074"/>
    </location>
</feature>
<feature type="domain" description="Carrier" evidence="12">
    <location>
        <begin position="4020"/>
        <end position="4095"/>
    </location>
</feature>
<dbReference type="NCBIfam" id="NF003417">
    <property type="entry name" value="PRK04813.1"/>
    <property type="match status" value="3"/>
</dbReference>
<dbReference type="Pfam" id="PF13193">
    <property type="entry name" value="AMP-binding_C"/>
    <property type="match status" value="2"/>
</dbReference>
<keyword evidence="8" id="KW-0276">Fatty acid metabolism</keyword>
<dbReference type="CDD" id="cd19535">
    <property type="entry name" value="Cyc_NRPS"/>
    <property type="match status" value="1"/>
</dbReference>
<dbReference type="Pfam" id="PF00550">
    <property type="entry name" value="PP-binding"/>
    <property type="match status" value="4"/>
</dbReference>
<sequence length="5348" mass="595191">MMLTDLLNNLKKNNILLWAKADDRLGFSVDKDIGFDADLKAEVAARKDELLALLQDNGVTSEQFAKETSFLRLPPSSWPLALDSIQQGMYLQSDIDGLPYTYTVPLFIGLPQVDIARLRNALQTFLRHQPLLRQSIDSDMKRVFLAPEQFALEVERISWSELESKKRALAQQTFPMPEGQFARFVLLVRAETQEAVLACVHHHMLSDAPSVQHFAHQLLSAYATPSVSAQPEAGYLDYSAYQQWRVRQDDVQAFRTSLAARLNQAEPPALRQRHLSGVENRAFAVQAGLTSEVVERLTQACGERGLTLYSLLFTTFAHVLRTFSGQDSDFPIGLTVMNRPEAFSRAIGPFISTLPVIAALRADQSVLSNVKSIQHDILQLQEHPWVNIGHLAPEIDGGAVRINELVQLLFTFHNFENGDIAVPGVEYRLEPYPDLAEKFGMSLFAAQRDGQIDFTLTAAENRYEEDYVRNILEALVYALGQFDRQSWETPLEQIDLITPAQRRQVLSEWNDTRCDYSEDEHIASLLEAQVALTPDNIACADRHRQLTYRQLNLQANQLAAALSSRGVGHGACVALCLDRSVELLVGIWAILKLGAAYLPVDPAFPDDRLDYILQDSRADVIICHQAYRHRVAAPGRRLVVLDDESLRHELELLSDENMARQISPNDLAYVIYTSGTTGQPKGVMCTHRGLINRIQWMNKSYPLTAADRVLQKTPYIFDVSVWELIWASLYGANIVFADPDGHKDADYLIELIERETITVLHFVPSMLAAFTETLQGIQRDRNVSLPSLRYVFCSGEELKLTQVKGIKQCLPHIALHNLYGPTEASIDVLYFDCNDPDIDNVLIGRPIDNMKVLVLDKGQRLLPPGAVGELYLSGVGLARGYLNKAALTAEKFIVNPYCTEWDERADDYACLYKTGDLVYQRNDGQIVYVGRNDFQVKIRGYRIELGEIAQRLEAFDLVRQAVALVYQQPHPRLVAYYTAQAPLPETTLQHFLAAALPEYMVPETFIWLKEWPVTVNGKLDRRALPEPSLPVVQERVAPQSEREAQIAAIVAEMMGIDEAHFSCEANLYQLGLDSIMAIKLVSKLRQAMGVSIRVKDVFASKTVHALHLRLAQHQQQVMIEGKREQGVLVGELPLLPVQRWFFDCAFPYPSYWNQAFLLDVPALDVERLREALHALIQHHDALRLTFTSEDSSHWRQGYQPMTDAIELRCHHVERSAPQWQEALSAVLTEWQSDIDLADGPLYRFGYVTGFDEGRARIFCACHHLVLDSVSWGILARDLANAYHGESLGDKGTSYRQWTEHFEQYCANHAEEASYWRARMADYRPVALPAARGATMACSRLALSIKVTQALQTEGLRAFNAKVDECLLACADGMLAHWFNGELTHVTVEGHGREEIDAALDVHRCVGWFTSLYPCALSSSPDPAMRLQAAKAQLRGVPHQGVGFGAFARELGLPLPNVCFNYLGQLTSPDEKDWALVMSPVGETRHPDNGLPFGITLFSYIEQGRLQLEVVSGLSGEQNQQLLEAWEAAIDTLIACCERQGRTQYGLGDFINVADERDLQHLPLQGGAENGDCFAMTEIQKAYLVGRFENYEIGNVANHIYNEFVYPRLDDERLELAINRLIALCPVLRTVYDAESMTQRFISVSQAGHYALAVNDLRLDDEATALARVRKRLSHQVYQVDRFPLFTFEISRLRERDVLHISLDLILLDVQSRLALYQLLNALYRGNVLPPLATVNFKDYQEHLAHLKASRWYQRDCAYWQDKLADMPLRPNLPLKVPSATVEHPRFAEHTLYIDKQIWQDFKRQAQHYQVSYSSVLLSLYGYLIARYSGNSEFLITMTLFNRYAVCEDVNDILGDFTSTNLFNFRDAGEDLFTTIETTHKRMWDDIQHALYSGLDVQRDLVKLHGLDRHSAVSPLVFTGVVGQQTGDWDKQAYLEDSEAREQRYWCAQTSQAWIDLQAIEVDGRFMSKWLYVEQLFDEETIAHLNRAYCRLISLLAQQPWETPVGCENYLPEAQREMMQRANAVTQPLSEETLFSAFDLLATQARHRETIAVYDGEAAIGMTYGQLKQDSDALAQQGMGSSAPLIAVLAEKSYAQVCACLAIMKAGKGYLPLHVEWPAGRIADILQQAGVEQLWLTRAQSARVDIRTLSEAGYQLLVIEDMLDEATALPPCFGLPHVSAADVAYVIFTSGSTGRPKGVTIDHRGAVNTLQAVNRRLSLTAEDALFALSELSFDLSVYDIFGALSVGAEIVLPAQESVKDPERWLPLLAEREVTVWNSVPQLAGLLADAVARQGCSLPRLRAFLMSGDWIPLNLPETLRTLWPHADCISLGGATEGSIWSVWYPIEAIDPAWRSIPYGTAMPHQALYVLDPQGQMCPVGVTGELYLGGMGVALNYWRNPQLTAERFISHPRHGRLYKTGDLGRWHAAGYVEFLGRNDFQVKLRGHRIELGEIESRLLQCGGVHQAVALVMAQPAPMLVAYYVGEANADEKMLRSRLAEQLPEYMVPAHLIALDALPLTANGKLDRNALPLPAAEEQATYCPPRDDREHQLCRLWGEILHVPADELSTQADLFQLGIDSIASIQMAGRLRRELQLDVTLKELLTYRTIASFYDTLLGRQTVGGIQTVQRETGALSGAVPLLPIQQWFLAHDLPHPQQWNQYGLLVVPGMTMARLQCLLPRLVAQHDAFNLRFEKDTQGEWRQCYQPQAALPPCHALDIRALSLPEDHPDFDAALLQRFADWQQAFDLQSGPLAAFAVLEGYADGKARVFVACHHLIVDAVSLQVIVDDLRRLSQEETLPEKASSYRQWVNHLRQRAQITSHEREEWLGQLPGREVHALQALGGTATTRHALAWGEGPSCRLMQHLAMFGMQPQDMVAWAVGRVLHDLTGQTAFSLWFEGHGRQADERTLDISRTMGWFTSRYPVRFSYQRDAREHLLAVKNNLRRWSQRAENFGVLCGLPVVKEDGISINYLGKMEAAGDWALDHHFVGLHRHASQEGTHLIDIVVLNVGDRLELRVESRLREHDAAWLTQRLIRELEDGLVSMNWPSWRWLTESDVDFALPQPHLDRLQHAQAVDAVFMANSLQQGMLHHSLAFGDADRVYRVATRWDYHCEIEPETFKRAWQWVQQQFSCLRLRFDWRGEIVQVVDHEGRFPWHVHDISHLSPEEREHALHRLQESEQQASFDLQQSGLYRVCLVKLADDHFACLFCVHHAILDGWSSPLLVGALHDAYLAFSHGREPADRPDLFASVQRYIQRHRDRDTDFWRDYLSSVDTSPDLSGWRRPDAESPALAAIKSVSAAGICRCELSAEERRCALEAAQRQGMTLNALLQYAWHKVLALYSGAAVTVVGTVVAGRMLPLNGIENTLGMFLNTLPLKVEHQSDVPLIQQAHRLQQDINEANTRCLVDLAHLQPAGQRLFDSLFIYENYPQPDEDRHRELRHQFVGRNEQRDYPLVVSVEEEPDVLLIKLEYAAEYFDAAMMRQAMALLKDIVGHMAKDASTETVAIAPVYCEPEQPLLLPAPGNAATLSQVLAHYACSRSDAPALSDGERSWSYAQLDAEVTQLANLIAGRLEKTPHAPIALRLHSKVLTVMALLAIGRLGAAYVPLDKDYPQERIDFILRDSQAIAVLTMSGDEGAEYGIPSIPLFGTAGEALWRKQATMPTFTPAAEKTAYILYTSGTTGKPKGVSVGHGALLATLRGFWQQYFQGREALKTYSMTNPVFDIFGLEYGLPLLSGGCVTLGTHHVTGLDCRKFDFIQSTPSMLEIVLPVLQGDEECLLLVGGEKLEPHLAQKALAVFTGLVNVYGPTETCIWSTGKHYRRAATDRVLTIGRPLPGERCLVLDPAGRPLPVGAIGELYIGGSGVAEGYHNQPELTASRFVSLSFAEGIWYRSGDRARILPNREIAFLGRQDQQVKLHGHRIEKGEIEQVILQHESILQVTVQICQVAGDGNVGQALVAYYVAQGEINAGQLNEHVGRQLPDYMVPAYWIALSALPLNANGKLDVRALPSVDAGEASPAAQSEIATPLVKQLQVIWQELLGCEAVGVNTSFFELGGNSIMLTRLYGMLPDQVQQKIGLIDLFRLPTIARIAAHIEGRQHEAAPAPTTGPINARDDIAIVGMAGRFPGAQTLAAFWQRLCDGEAFITHYSREALAASVDSALLDHPHYVRAQGMLDDIDRFDADFFGCTAQEARLMDPQQRIFLECAWHALEDANCDPQRFAGDIGVYAAIGNSNYERDVVLPNMPQADLIDHYQLMIHNQSHFLATKTAYKLNLTGPAMTIQTACSSSLVAVHQACRALQAGDCQVALAGGISIGQLARGGYLYQPGMIFSPDGHCRPFDAQAAGTIEGQGVGVVVLKPLAQALADGDAVYAVVKGSAVNNDGRDKMGFTAPSESRQQAVIAKALADADVTPADISYVEAHGTGTPLGDPIEIAGLKAAFAGQQAEHACAIGSVKSNLGHLDVAAGIAGLIKTALCLQHRTLVPTLHMQRENPALKLAEGPFYVNVETRNWESATGLRTAGVSAFGIGGTNAHVILQQAPNTPTTAPRSAQRNMLCVSAADDAALQRMSEALADHLATHPEHSMEAVGYALMAQRHRYACQRWVSGDSREAVVARLREKGETMARPAFEAQVAFMFPGQGAQFVGMTQALYDAEPQFRVEVDRCLALLEPMMGGEITREDVLANGESVHHTAITQVALFVYEYALAQWYRFLGVEPTVMIGHSLGEYVAACIAGVFSLEDALKLMLKRGALLAHTAPGAMLAIKQSAEGVSEQAAALGVDIAVVNDSGSCVISGAASAIASLQASLIAQGVSCHPVKVSHAFHSRLLEPVLAEFKAALQEIAFNEPQLPFISNLTGQWATAEQVCQPEYWVQHLRHTVQYDAGLRTLLERRADDNWVLLEVGPRQILSTLASRHPALGNAAVVVSSPRNATDERQAAQMLWRSVGVLHMSGVEINQERFWRCTGQASLRLPAYPFAPQRHWFGVMNSPAHSRPAPVPAEAAVHQGDMQQRVAMLFNEVLGCESVDPQRGFFELGGDSLSALQLIGRLQKMTGIRLELMAMEQPSVVQIAQSLEAHATAKPQGESGLVKLRDGEDEGMMPLVLIHPIGGDIYFYRELAQCLGSSRTIYAIRSPLLNGSGAFESIEQLAGEYLALLKPHLERGECCLAGSSFGGIIAFEMARQYQEGKHVSLPVVMIDSPGQGNLPAAMTDEQILDYLLSFGLVSLDIDWDAWKAMTQMADKIHYLSEITKGTAAETLFSSAFLPRYLSTWQRHNVMMQRYHPHALMSDVLFFSHREVIADFPENQSKFWHPWVLGRFEVQVIPGNHLTMNAGEGAAMMAEKMTSWLGHWTLA</sequence>
<dbReference type="PROSITE" id="PS00606">
    <property type="entry name" value="KS3_1"/>
    <property type="match status" value="1"/>
</dbReference>
<evidence type="ECO:0000313" key="14">
    <source>
        <dbReference type="EMBL" id="SAY43819.1"/>
    </source>
</evidence>
<dbReference type="Gene3D" id="3.30.559.10">
    <property type="entry name" value="Chloramphenicol acetyltransferase-like domain"/>
    <property type="match status" value="5"/>
</dbReference>
<dbReference type="SUPFAM" id="SSF53474">
    <property type="entry name" value="alpha/beta-Hydrolases"/>
    <property type="match status" value="1"/>
</dbReference>
<dbReference type="Pfam" id="PF02801">
    <property type="entry name" value="Ketoacyl-synt_C"/>
    <property type="match status" value="1"/>
</dbReference>
<reference evidence="14" key="1">
    <citation type="submission" date="2016-05" db="EMBL/GenBank/DDBJ databases">
        <authorList>
            <person name="Cock P.J.A."/>
            <person name="Cock P.J.A."/>
        </authorList>
    </citation>
    <scope>NUCLEOTIDE SEQUENCE</scope>
    <source>
        <strain evidence="14">PWN146_assembly</strain>
    </source>
</reference>
<dbReference type="Pfam" id="PF16197">
    <property type="entry name" value="KAsynt_C_assoc"/>
    <property type="match status" value="1"/>
</dbReference>
<dbReference type="InterPro" id="IPR020841">
    <property type="entry name" value="PKS_Beta-ketoAc_synthase_dom"/>
</dbReference>
<comment type="cofactor">
    <cofactor evidence="1">
        <name>pantetheine 4'-phosphate</name>
        <dbReference type="ChEBI" id="CHEBI:47942"/>
    </cofactor>
</comment>
<dbReference type="Pfam" id="PF00975">
    <property type="entry name" value="Thioesterase"/>
    <property type="match status" value="1"/>
</dbReference>
<dbReference type="InterPro" id="IPR016036">
    <property type="entry name" value="Malonyl_transacylase_ACP-bd"/>
</dbReference>
<dbReference type="InterPro" id="IPR020806">
    <property type="entry name" value="PKS_PP-bd"/>
</dbReference>
<dbReference type="InterPro" id="IPR032821">
    <property type="entry name" value="PKS_assoc"/>
</dbReference>
<dbReference type="InterPro" id="IPR006162">
    <property type="entry name" value="Ppantetheine_attach_site"/>
</dbReference>
<dbReference type="Gene3D" id="3.30.559.30">
    <property type="entry name" value="Nonribosomal peptide synthetase, condensation domain"/>
    <property type="match status" value="5"/>
</dbReference>
<dbReference type="EMBL" id="LT575490">
    <property type="protein sequence ID" value="SAY43819.1"/>
    <property type="molecule type" value="Genomic_DNA"/>
</dbReference>
<dbReference type="InterPro" id="IPR000873">
    <property type="entry name" value="AMP-dep_synth/lig_dom"/>
</dbReference>
<dbReference type="SUPFAM" id="SSF56801">
    <property type="entry name" value="Acetyl-CoA synthetase-like"/>
    <property type="match status" value="3"/>
</dbReference>
<evidence type="ECO:0000256" key="4">
    <source>
        <dbReference type="ARBA" id="ARBA00022450"/>
    </source>
</evidence>
<dbReference type="FunFam" id="3.40.47.10:FF:000042">
    <property type="entry name" value="Polyketide synthase Pks13"/>
    <property type="match status" value="1"/>
</dbReference>
<dbReference type="InterPro" id="IPR009081">
    <property type="entry name" value="PP-bd_ACP"/>
</dbReference>
<dbReference type="FunFam" id="3.40.50.980:FF:000001">
    <property type="entry name" value="Non-ribosomal peptide synthetase"/>
    <property type="match status" value="1"/>
</dbReference>
<comment type="pathway">
    <text evidence="2">Siderophore biosynthesis.</text>
</comment>
<organism evidence="14">
    <name type="scientific">Serratia marcescens</name>
    <dbReference type="NCBI Taxonomy" id="615"/>
    <lineage>
        <taxon>Bacteria</taxon>
        <taxon>Pseudomonadati</taxon>
        <taxon>Pseudomonadota</taxon>
        <taxon>Gammaproteobacteria</taxon>
        <taxon>Enterobacterales</taxon>
        <taxon>Yersiniaceae</taxon>
        <taxon>Serratia</taxon>
    </lineage>
</organism>
<dbReference type="Pfam" id="PF00109">
    <property type="entry name" value="ketoacyl-synt"/>
    <property type="match status" value="1"/>
</dbReference>
<dbReference type="PANTHER" id="PTHR45527:SF1">
    <property type="entry name" value="FATTY ACID SYNTHASE"/>
    <property type="match status" value="1"/>
</dbReference>
<dbReference type="GO" id="GO:0006633">
    <property type="term" value="P:fatty acid biosynthetic process"/>
    <property type="evidence" value="ECO:0007669"/>
    <property type="project" value="UniProtKB-UniPathway"/>
</dbReference>
<keyword evidence="6" id="KW-0436">Ligase</keyword>
<dbReference type="InterPro" id="IPR044894">
    <property type="entry name" value="TubC_N_sf"/>
</dbReference>